<evidence type="ECO:0000313" key="2">
    <source>
        <dbReference type="Proteomes" id="UP000533905"/>
    </source>
</evidence>
<dbReference type="EMBL" id="JABAIV010000012">
    <property type="protein sequence ID" value="NNG25635.1"/>
    <property type="molecule type" value="Genomic_DNA"/>
</dbReference>
<dbReference type="Pfam" id="PF13650">
    <property type="entry name" value="Asp_protease_2"/>
    <property type="match status" value="1"/>
</dbReference>
<dbReference type="Proteomes" id="UP000533905">
    <property type="component" value="Unassembled WGS sequence"/>
</dbReference>
<organism evidence="1 2">
    <name type="scientific">Telluria aromaticivorans</name>
    <dbReference type="NCBI Taxonomy" id="2725995"/>
    <lineage>
        <taxon>Bacteria</taxon>
        <taxon>Pseudomonadati</taxon>
        <taxon>Pseudomonadota</taxon>
        <taxon>Betaproteobacteria</taxon>
        <taxon>Burkholderiales</taxon>
        <taxon>Oxalobacteraceae</taxon>
        <taxon>Telluria group</taxon>
        <taxon>Telluria</taxon>
    </lineage>
</organism>
<sequence>MFSQAAFAYSLPAGCNMNEQPKLPITITDDMRPVGKATINGTAVPVMLSTGAAESVVFNRKTLDRLGVAVRGSTSKMSADDERNPKGVDIVREVTHALIKEFSFGVASAKDSTYMVEDFMDDTFAVRMGAGTLLQTDLEIALDAGYMKPFKPSGCIRAHLAYWDPQAVPVLAWHDPWKREPRLVFNVRIGGTDLRALLSTATPYSYLPKATAERLGLTANSPGAVREDPLPGHEADNPVWKVSVPSTSIGALEVKDMDLRLMDLPHSGEILVLGADFLHRHRVYIATSQKQIYFSPITSPRTIKRGEVKVIPQIIN</sequence>
<reference evidence="1 2" key="1">
    <citation type="submission" date="2020-04" db="EMBL/GenBank/DDBJ databases">
        <title>Massilia sp. nov., a cold adapted bacteria isolated from Arctic soil.</title>
        <authorList>
            <person name="Son J."/>
            <person name="Ka J.-O."/>
        </authorList>
    </citation>
    <scope>NUCLEOTIDE SEQUENCE [LARGE SCALE GENOMIC DNA]</scope>
    <source>
        <strain evidence="1 2">ML15P13</strain>
    </source>
</reference>
<evidence type="ECO:0000313" key="1">
    <source>
        <dbReference type="EMBL" id="NNG25635.1"/>
    </source>
</evidence>
<dbReference type="Gene3D" id="2.40.70.10">
    <property type="entry name" value="Acid Proteases"/>
    <property type="match status" value="2"/>
</dbReference>
<dbReference type="AlphaFoldDB" id="A0A7Y2K306"/>
<name>A0A7Y2K306_9BURK</name>
<evidence type="ECO:0008006" key="3">
    <source>
        <dbReference type="Google" id="ProtNLM"/>
    </source>
</evidence>
<accession>A0A7Y2K306</accession>
<gene>
    <name evidence="1" type="ORF">HGB41_21865</name>
</gene>
<dbReference type="RefSeq" id="WP_212761061.1">
    <property type="nucleotide sequence ID" value="NZ_JABAIV010000012.1"/>
</dbReference>
<protein>
    <recommendedName>
        <fullName evidence="3">Peptidase A2 domain-containing protein</fullName>
    </recommendedName>
</protein>
<comment type="caution">
    <text evidence="1">The sequence shown here is derived from an EMBL/GenBank/DDBJ whole genome shotgun (WGS) entry which is preliminary data.</text>
</comment>
<keyword evidence="2" id="KW-1185">Reference proteome</keyword>
<proteinExistence type="predicted"/>
<dbReference type="InterPro" id="IPR021109">
    <property type="entry name" value="Peptidase_aspartic_dom_sf"/>
</dbReference>